<evidence type="ECO:0000259" key="7">
    <source>
        <dbReference type="Pfam" id="PF00441"/>
    </source>
</evidence>
<dbReference type="InterPro" id="IPR036250">
    <property type="entry name" value="AcylCo_DH-like_C"/>
</dbReference>
<dbReference type="EMBL" id="VMNW02000009">
    <property type="protein sequence ID" value="KAA9163666.1"/>
    <property type="molecule type" value="Genomic_DNA"/>
</dbReference>
<dbReference type="Pfam" id="PF02771">
    <property type="entry name" value="Acyl-CoA_dh_N"/>
    <property type="match status" value="1"/>
</dbReference>
<dbReference type="InterPro" id="IPR009075">
    <property type="entry name" value="AcylCo_DH/oxidase_C"/>
</dbReference>
<comment type="caution">
    <text evidence="10">The sequence shown here is derived from an EMBL/GenBank/DDBJ whole genome shotgun (WGS) entry which is preliminary data.</text>
</comment>
<feature type="domain" description="Acyl-CoA oxidase/dehydrogenase middle" evidence="8">
    <location>
        <begin position="117"/>
        <end position="211"/>
    </location>
</feature>
<dbReference type="InterPro" id="IPR006091">
    <property type="entry name" value="Acyl-CoA_Oxase/DH_mid-dom"/>
</dbReference>
<name>A0A5N0VBC5_9PSEU</name>
<dbReference type="SUPFAM" id="SSF56645">
    <property type="entry name" value="Acyl-CoA dehydrogenase NM domain-like"/>
    <property type="match status" value="1"/>
</dbReference>
<sequence length="383" mass="42709">MTESDEEFRARLRKFLTESHPGRRPKDPADRLAWQKAWLAELFDAGFAGPSWPREYGGMELSFARQVIYQEEYARAKVPGPLGTGPGIAAPTIIKYGTADQKERFLRPMLRGDTVWAQGYSEPEAGSDLPALRTTARREGDEYVVSGQKVWNSAADIADILFTLVRTGTRESRQKGISYLLIDAHASGVTVRPLRDLTGDAHFCEIFFEDVRVPVVNRIGEENEGWPLVRTSLGHERAAGAMNQATRYRRVLDELIELARETGAAADPLVRDRLADFEIRVRVLRQTGMRTISDILSHGEPGPASSTSRLFLVTFEQDLHEFAVDLLGPYGALGRDDPHAVQGGRWVWGFLRTRASTIGAGTAEIQRNTIAEQILGLPREEPR</sequence>
<reference evidence="10" key="1">
    <citation type="submission" date="2019-09" db="EMBL/GenBank/DDBJ databases">
        <authorList>
            <person name="Teo W.F.A."/>
            <person name="Duangmal K."/>
        </authorList>
    </citation>
    <scope>NUCLEOTIDE SEQUENCE [LARGE SCALE GENOMIC DNA]</scope>
    <source>
        <strain evidence="10">K81G1</strain>
    </source>
</reference>
<dbReference type="FunFam" id="2.40.110.10:FF:000011">
    <property type="entry name" value="Acyl-CoA dehydrogenase FadE34"/>
    <property type="match status" value="1"/>
</dbReference>
<keyword evidence="4 6" id="KW-0274">FAD</keyword>
<keyword evidence="11" id="KW-1185">Reference proteome</keyword>
<dbReference type="OrthoDB" id="4759677at2"/>
<comment type="similarity">
    <text evidence="2 6">Belongs to the acyl-CoA dehydrogenase family.</text>
</comment>
<dbReference type="InterPro" id="IPR052161">
    <property type="entry name" value="Mycobact_Acyl-CoA_DH"/>
</dbReference>
<evidence type="ECO:0000256" key="3">
    <source>
        <dbReference type="ARBA" id="ARBA00022630"/>
    </source>
</evidence>
<evidence type="ECO:0000256" key="6">
    <source>
        <dbReference type="RuleBase" id="RU362125"/>
    </source>
</evidence>
<keyword evidence="3 6" id="KW-0285">Flavoprotein</keyword>
<evidence type="ECO:0000259" key="9">
    <source>
        <dbReference type="Pfam" id="PF02771"/>
    </source>
</evidence>
<dbReference type="Gene3D" id="1.10.540.10">
    <property type="entry name" value="Acyl-CoA dehydrogenase/oxidase, N-terminal domain"/>
    <property type="match status" value="1"/>
</dbReference>
<comment type="cofactor">
    <cofactor evidence="1 6">
        <name>FAD</name>
        <dbReference type="ChEBI" id="CHEBI:57692"/>
    </cofactor>
</comment>
<dbReference type="AlphaFoldDB" id="A0A5N0VBC5"/>
<evidence type="ECO:0000256" key="5">
    <source>
        <dbReference type="ARBA" id="ARBA00023002"/>
    </source>
</evidence>
<dbReference type="Pfam" id="PF02770">
    <property type="entry name" value="Acyl-CoA_dh_M"/>
    <property type="match status" value="1"/>
</dbReference>
<dbReference type="Pfam" id="PF00441">
    <property type="entry name" value="Acyl-CoA_dh_1"/>
    <property type="match status" value="1"/>
</dbReference>
<dbReference type="GO" id="GO:0050660">
    <property type="term" value="F:flavin adenine dinucleotide binding"/>
    <property type="evidence" value="ECO:0007669"/>
    <property type="project" value="InterPro"/>
</dbReference>
<dbReference type="InterPro" id="IPR009100">
    <property type="entry name" value="AcylCoA_DH/oxidase_NM_dom_sf"/>
</dbReference>
<gene>
    <name evidence="10" type="ORF">FPZ12_009220</name>
</gene>
<dbReference type="PANTHER" id="PTHR43292">
    <property type="entry name" value="ACYL-COA DEHYDROGENASE"/>
    <property type="match status" value="1"/>
</dbReference>
<dbReference type="RefSeq" id="WP_144756914.1">
    <property type="nucleotide sequence ID" value="NZ_VMNW02000009.1"/>
</dbReference>
<keyword evidence="5 6" id="KW-0560">Oxidoreductase</keyword>
<evidence type="ECO:0000313" key="10">
    <source>
        <dbReference type="EMBL" id="KAA9163666.1"/>
    </source>
</evidence>
<feature type="domain" description="Acyl-CoA dehydrogenase/oxidase C-terminal" evidence="7">
    <location>
        <begin position="223"/>
        <end position="375"/>
    </location>
</feature>
<proteinExistence type="inferred from homology"/>
<evidence type="ECO:0000259" key="8">
    <source>
        <dbReference type="Pfam" id="PF02770"/>
    </source>
</evidence>
<evidence type="ECO:0000256" key="4">
    <source>
        <dbReference type="ARBA" id="ARBA00022827"/>
    </source>
</evidence>
<dbReference type="InterPro" id="IPR046373">
    <property type="entry name" value="Acyl-CoA_Oxase/DH_mid-dom_sf"/>
</dbReference>
<dbReference type="Gene3D" id="1.20.140.10">
    <property type="entry name" value="Butyryl-CoA Dehydrogenase, subunit A, domain 3"/>
    <property type="match status" value="1"/>
</dbReference>
<dbReference type="GO" id="GO:0016627">
    <property type="term" value="F:oxidoreductase activity, acting on the CH-CH group of donors"/>
    <property type="evidence" value="ECO:0007669"/>
    <property type="project" value="InterPro"/>
</dbReference>
<dbReference type="PANTHER" id="PTHR43292:SF3">
    <property type="entry name" value="ACYL-COA DEHYDROGENASE FADE29"/>
    <property type="match status" value="1"/>
</dbReference>
<feature type="domain" description="Acyl-CoA dehydrogenase/oxidase N-terminal" evidence="9">
    <location>
        <begin position="2"/>
        <end position="113"/>
    </location>
</feature>
<organism evidence="10 11">
    <name type="scientific">Amycolatopsis acidicola</name>
    <dbReference type="NCBI Taxonomy" id="2596893"/>
    <lineage>
        <taxon>Bacteria</taxon>
        <taxon>Bacillati</taxon>
        <taxon>Actinomycetota</taxon>
        <taxon>Actinomycetes</taxon>
        <taxon>Pseudonocardiales</taxon>
        <taxon>Pseudonocardiaceae</taxon>
        <taxon>Amycolatopsis</taxon>
    </lineage>
</organism>
<dbReference type="SUPFAM" id="SSF47203">
    <property type="entry name" value="Acyl-CoA dehydrogenase C-terminal domain-like"/>
    <property type="match status" value="1"/>
</dbReference>
<dbReference type="GO" id="GO:0005886">
    <property type="term" value="C:plasma membrane"/>
    <property type="evidence" value="ECO:0007669"/>
    <property type="project" value="TreeGrafter"/>
</dbReference>
<dbReference type="Proteomes" id="UP000319769">
    <property type="component" value="Unassembled WGS sequence"/>
</dbReference>
<evidence type="ECO:0000313" key="11">
    <source>
        <dbReference type="Proteomes" id="UP000319769"/>
    </source>
</evidence>
<evidence type="ECO:0000256" key="2">
    <source>
        <dbReference type="ARBA" id="ARBA00009347"/>
    </source>
</evidence>
<dbReference type="InterPro" id="IPR013786">
    <property type="entry name" value="AcylCoA_DH/ox_N"/>
</dbReference>
<accession>A0A5N0VBC5</accession>
<protein>
    <submittedName>
        <fullName evidence="10">Isovaleryl-CoA dehydrogenase</fullName>
    </submittedName>
</protein>
<dbReference type="Gene3D" id="2.40.110.10">
    <property type="entry name" value="Butyryl-CoA Dehydrogenase, subunit A, domain 2"/>
    <property type="match status" value="1"/>
</dbReference>
<evidence type="ECO:0000256" key="1">
    <source>
        <dbReference type="ARBA" id="ARBA00001974"/>
    </source>
</evidence>
<dbReference type="InterPro" id="IPR037069">
    <property type="entry name" value="AcylCoA_DH/ox_N_sf"/>
</dbReference>